<protein>
    <submittedName>
        <fullName evidence="1">Uncharacterized protein</fullName>
    </submittedName>
</protein>
<dbReference type="Proteomes" id="UP001447188">
    <property type="component" value="Unassembled WGS sequence"/>
</dbReference>
<proteinExistence type="predicted"/>
<dbReference type="PANTHER" id="PTHR36847">
    <property type="entry name" value="AMIDOLIGASE ENZYME"/>
    <property type="match status" value="1"/>
</dbReference>
<dbReference type="PANTHER" id="PTHR36847:SF1">
    <property type="entry name" value="AMIDOLIGASE ENZYME"/>
    <property type="match status" value="1"/>
</dbReference>
<gene>
    <name evidence="1" type="ORF">Q9L58_002173</name>
</gene>
<evidence type="ECO:0000313" key="1">
    <source>
        <dbReference type="EMBL" id="KAL0638749.1"/>
    </source>
</evidence>
<keyword evidence="2" id="KW-1185">Reference proteome</keyword>
<dbReference type="Pfam" id="PF12224">
    <property type="entry name" value="Amidoligase_2"/>
    <property type="match status" value="1"/>
</dbReference>
<accession>A0ABR3GS42</accession>
<dbReference type="InterPro" id="IPR022025">
    <property type="entry name" value="Amidoligase_2"/>
</dbReference>
<reference evidence="1 2" key="1">
    <citation type="submission" date="2024-02" db="EMBL/GenBank/DDBJ databases">
        <title>Discinaceae phylogenomics.</title>
        <authorList>
            <person name="Dirks A.C."/>
            <person name="James T.Y."/>
        </authorList>
    </citation>
    <scope>NUCLEOTIDE SEQUENCE [LARGE SCALE GENOMIC DNA]</scope>
    <source>
        <strain evidence="1 2">ACD0624</strain>
    </source>
</reference>
<organism evidence="1 2">
    <name type="scientific">Discina gigas</name>
    <dbReference type="NCBI Taxonomy" id="1032678"/>
    <lineage>
        <taxon>Eukaryota</taxon>
        <taxon>Fungi</taxon>
        <taxon>Dikarya</taxon>
        <taxon>Ascomycota</taxon>
        <taxon>Pezizomycotina</taxon>
        <taxon>Pezizomycetes</taxon>
        <taxon>Pezizales</taxon>
        <taxon>Discinaceae</taxon>
        <taxon>Discina</taxon>
    </lineage>
</organism>
<name>A0ABR3GS42_9PEZI</name>
<evidence type="ECO:0000313" key="2">
    <source>
        <dbReference type="Proteomes" id="UP001447188"/>
    </source>
</evidence>
<dbReference type="EMBL" id="JBBBZM010000018">
    <property type="protein sequence ID" value="KAL0638749.1"/>
    <property type="molecule type" value="Genomic_DNA"/>
</dbReference>
<comment type="caution">
    <text evidence="1">The sequence shown here is derived from an EMBL/GenBank/DDBJ whole genome shotgun (WGS) entry which is preliminary data.</text>
</comment>
<sequence length="369" mass="42745">MFIHNTNQRPFNPSLLPYFIPQNICKELSDFPLLRLPSCYFPTFNAAQTNNLKESISIGMELEMVIVNLPPGALENTNIFEIVKDGLNLFHPDGISIKTDVWTQVTGNQPDRKRFIVTDEKSVEVTLFDEQQQKEITGYAIELCTPILRNRSWKWVIPTVVEYIREKFDCRFNYTTGLHVHIGCGEGWGLQSLKGIAKAIIIFESSMDKYHPSHRKPEHNWCISSNSKNDNLAGYTKLEAVKLLEAAVTKRDLLDLIGPHKFFKYNLNAVDTHGTVEFRQGDAAVDGDMAVDWIDRVVKFVETAIKTKHSSFEIWARSEDPWYSCSRKVFEEFGVPWDDRKRTSKRRKLPMKIRLNTKRKRVFLGRKDW</sequence>